<evidence type="ECO:0000313" key="1">
    <source>
        <dbReference type="EMBL" id="ETR67757.1"/>
    </source>
</evidence>
<gene>
    <name evidence="1" type="ORF">OMM_04965</name>
</gene>
<dbReference type="AlphaFoldDB" id="A0A1V1NYT4"/>
<protein>
    <submittedName>
        <fullName evidence="1">Uncharacterized protein</fullName>
    </submittedName>
</protein>
<comment type="caution">
    <text evidence="1">The sequence shown here is derived from an EMBL/GenBank/DDBJ whole genome shotgun (WGS) entry which is preliminary data.</text>
</comment>
<evidence type="ECO:0000313" key="2">
    <source>
        <dbReference type="Proteomes" id="UP000189670"/>
    </source>
</evidence>
<reference evidence="2" key="1">
    <citation type="submission" date="2012-11" db="EMBL/GenBank/DDBJ databases">
        <authorList>
            <person name="Lucero-Rivera Y.E."/>
            <person name="Tovar-Ramirez D."/>
        </authorList>
    </citation>
    <scope>NUCLEOTIDE SEQUENCE [LARGE SCALE GENOMIC DNA]</scope>
    <source>
        <strain evidence="2">Araruama</strain>
    </source>
</reference>
<sequence length="437" mass="51563">MAKALISDKAIWIREKEIPDTESIAFDVLLQAEHLFDFENLKDIFLGAHAYEEYLQLTAQDWYLRYRYPEKTYQEKFDIKLDQFRKLEQLYPLCLNKESIRQVTMVFAIKEFIASLNSGRIVSNESETLQRSKPDILAILEPYQQRQARFTERLNQHQELLEANKKEHVGKVSEKIQHHVTNFPGTNSLEFDTDLSEIFDKLETREAYTKKIENIFSQHGISEECKKIDHDMTTFIQKYSASFQEYQHSIDIIQQDILRDHYKTGMEIFEIIKQHHVMHGSEMFESFRKRIRHGWLIASLKDCFSRFGLYMDSETETISPTMQEILNQLTHSQAIEDIQQMLTTLTTAFNDIARKLNTEILLIKDHAHPNGLLDYSNDHFPLKQWIESAISDKEMTPANIHHLITKTCKRLDKRALQCFETIKSYLEESVFQPLNKQ</sequence>
<dbReference type="Proteomes" id="UP000189670">
    <property type="component" value="Unassembled WGS sequence"/>
</dbReference>
<accession>A0A1V1NYT4</accession>
<dbReference type="EMBL" id="ATBP01001228">
    <property type="protein sequence ID" value="ETR67757.1"/>
    <property type="molecule type" value="Genomic_DNA"/>
</dbReference>
<proteinExistence type="predicted"/>
<name>A0A1V1NYT4_9BACT</name>
<organism evidence="1 2">
    <name type="scientific">Candidatus Magnetoglobus multicellularis str. Araruama</name>
    <dbReference type="NCBI Taxonomy" id="890399"/>
    <lineage>
        <taxon>Bacteria</taxon>
        <taxon>Pseudomonadati</taxon>
        <taxon>Thermodesulfobacteriota</taxon>
        <taxon>Desulfobacteria</taxon>
        <taxon>Desulfobacterales</taxon>
        <taxon>Desulfobacteraceae</taxon>
        <taxon>Candidatus Magnetoglobus</taxon>
    </lineage>
</organism>